<dbReference type="RefSeq" id="WP_002588666.1">
    <property type="nucleotide sequence ID" value="NZ_CABKQO010000001.1"/>
</dbReference>
<dbReference type="AlphaFoldDB" id="A0AAP9M0R2"/>
<evidence type="ECO:0000313" key="1">
    <source>
        <dbReference type="EMBL" id="QIX89212.1"/>
    </source>
</evidence>
<sequence length="145" mass="17055">MEVVISEGKRNLKISVDIDGIKSYIENMRNDYEDEQYVWYGTSPEFGESDFKYVSKEEFDANIDKFMNAFLSHVTEDALKKIISTFPRKKNGTFNRRNIEELASCDSCIVIHEWHNTWIYYVIKVAAWDDTTLKIELFKKTDTPC</sequence>
<accession>A0AAP9M0R2</accession>
<name>A0AAP9M0R2_9FIRM</name>
<organism evidence="1 2">
    <name type="scientific">Enterocloster clostridioformis</name>
    <dbReference type="NCBI Taxonomy" id="1531"/>
    <lineage>
        <taxon>Bacteria</taxon>
        <taxon>Bacillati</taxon>
        <taxon>Bacillota</taxon>
        <taxon>Clostridia</taxon>
        <taxon>Lachnospirales</taxon>
        <taxon>Lachnospiraceae</taxon>
        <taxon>Enterocloster</taxon>
    </lineage>
</organism>
<gene>
    <name evidence="1" type="ORF">FOC47_00595</name>
</gene>
<dbReference type="GeneID" id="57959647"/>
<protein>
    <submittedName>
        <fullName evidence="1">Uncharacterized protein</fullName>
    </submittedName>
</protein>
<reference evidence="1 2" key="1">
    <citation type="submission" date="2019-11" db="EMBL/GenBank/DDBJ databases">
        <title>FDA dAtabase for Regulatory Grade micrObial Sequences (FDA-ARGOS): Supporting development and validation of Infectious Disease Dx tests.</title>
        <authorList>
            <person name="Turner S."/>
            <person name="Byrd R."/>
            <person name="Tallon L."/>
            <person name="Sadzewicz L."/>
            <person name="Vavikolanu K."/>
            <person name="Mehta A."/>
            <person name="Aluvathingal J."/>
            <person name="Nadendla S."/>
            <person name="Myers T."/>
            <person name="Yan Y."/>
            <person name="Sichtig H."/>
        </authorList>
    </citation>
    <scope>NUCLEOTIDE SEQUENCE [LARGE SCALE GENOMIC DNA]</scope>
    <source>
        <strain evidence="1 2">FDAARGOS_739</strain>
    </source>
</reference>
<dbReference type="Proteomes" id="UP000501069">
    <property type="component" value="Chromosome"/>
</dbReference>
<evidence type="ECO:0000313" key="2">
    <source>
        <dbReference type="Proteomes" id="UP000501069"/>
    </source>
</evidence>
<dbReference type="EMBL" id="CP050964">
    <property type="protein sequence ID" value="QIX89212.1"/>
    <property type="molecule type" value="Genomic_DNA"/>
</dbReference>
<proteinExistence type="predicted"/>